<dbReference type="CDD" id="cd15482">
    <property type="entry name" value="Sialidase_non-viral"/>
    <property type="match status" value="1"/>
</dbReference>
<dbReference type="InterPro" id="IPR011040">
    <property type="entry name" value="Sialidase"/>
</dbReference>
<dbReference type="GO" id="GO:0004308">
    <property type="term" value="F:exo-alpha-sialidase activity"/>
    <property type="evidence" value="ECO:0007669"/>
    <property type="project" value="InterPro"/>
</dbReference>
<comment type="caution">
    <text evidence="5">The sequence shown here is derived from an EMBL/GenBank/DDBJ whole genome shotgun (WGS) entry which is preliminary data.</text>
</comment>
<dbReference type="InterPro" id="IPR021287">
    <property type="entry name" value="Trans-sialidase_CS"/>
</dbReference>
<dbReference type="InterPro" id="IPR036278">
    <property type="entry name" value="Sialidase_sf"/>
</dbReference>
<dbReference type="EMBL" id="JABDHM010000089">
    <property type="protein sequence ID" value="KAF5218690.1"/>
    <property type="molecule type" value="Genomic_DNA"/>
</dbReference>
<dbReference type="InterPro" id="IPR013320">
    <property type="entry name" value="ConA-like_dom_sf"/>
</dbReference>
<feature type="compositionally biased region" description="Polar residues" evidence="1">
    <location>
        <begin position="773"/>
        <end position="789"/>
    </location>
</feature>
<organism evidence="5 6">
    <name type="scientific">Trypanosoma cruzi</name>
    <dbReference type="NCBI Taxonomy" id="5693"/>
    <lineage>
        <taxon>Eukaryota</taxon>
        <taxon>Discoba</taxon>
        <taxon>Euglenozoa</taxon>
        <taxon>Kinetoplastea</taxon>
        <taxon>Metakinetoplastina</taxon>
        <taxon>Trypanosomatida</taxon>
        <taxon>Trypanosomatidae</taxon>
        <taxon>Trypanosoma</taxon>
        <taxon>Schizotrypanum</taxon>
    </lineage>
</organism>
<keyword evidence="2" id="KW-1133">Transmembrane helix</keyword>
<dbReference type="Proteomes" id="UP000583944">
    <property type="component" value="Unassembled WGS sequence"/>
</dbReference>
<dbReference type="Pfam" id="PF22925">
    <property type="entry name" value="TS_C"/>
    <property type="match status" value="1"/>
</dbReference>
<proteinExistence type="predicted"/>
<dbReference type="Gene3D" id="2.60.120.200">
    <property type="match status" value="1"/>
</dbReference>
<dbReference type="SUPFAM" id="SSF50939">
    <property type="entry name" value="Sialidases"/>
    <property type="match status" value="1"/>
</dbReference>
<feature type="compositionally biased region" description="Acidic residues" evidence="1">
    <location>
        <begin position="899"/>
        <end position="908"/>
    </location>
</feature>
<keyword evidence="2" id="KW-0812">Transmembrane</keyword>
<protein>
    <submittedName>
        <fullName evidence="5">Uncharacterized protein</fullName>
    </submittedName>
</protein>
<evidence type="ECO:0000313" key="6">
    <source>
        <dbReference type="Proteomes" id="UP000583944"/>
    </source>
</evidence>
<sequence length="962" mass="103493">MLSRVAAVKAPRTHNRRRVSGSSGRRREGRESERQRPNMSRHLFYSAVLLLFVMMCCNTGGAASTEKTLTDSELSTRKLFVWRDTTDEGTVNLLFFPSLVQVNGDVFAVAEALFTREVEGVFAGIASELLTWADKQTSKELDKNKMKTQVLGECSSGKEGCPDQAVDRSGFESGAQAHVSKPTTVVHGSDVYMLVGTYDLEDAATGEDITDEWGLLLARGNVSVGEDARNKRIYWTDVDALPITSNTEQYGYVTAPLGSGGSGVKMEDGTLLFPMEGEEYRTGKADEENTAGGGYTFSLFIYFPDNKSWKLSKGMSADGCGDPSVVEREKDKLMMMTACDGGRRRVYESGDKGESWTEALGTLSRVWGNDEGSERGVKSGFITATIVDNKKVMLVTLPVYSSKDGNGKGRLHLWLTDNTHIVDIGPVSGEDDDVTTSSLLYKSGDNNNQEELIALYEKKKKVNHKLSNDMVTVRLTAQLQRVKEVLKTWKKVDERVSQLCPTLLAQEVTPPDRACSTDVKITDGLVGFLSDNFSDNTWRDEYLGVNATVNENVRAEKADNGVTFKVLGAGAEWPVGRQGENQLYHFANYNFTLVATVSIDGEPTEGNIPVMGASLDGEGEKKLMELSYDSEKKWILLCGGGQNREHGSTWEKEKTQHVVILLRNGNQGSAYVDGERVGEDAQCQLENMNSKEISHFYIGGDGDSAGSKEDVSVTVTNVLLYNRPLSSEEIGAFNPNKDPIQLLEEKPSEHSTVSSDFVVPLTPLVTPNDEQTETPSTAGTHPTEQGQPMESSKGAGSGGAPASAVSTVSTSSAEEESVVQVTSGTSPDGTQTMDAASSPDGNTAVETEARNTVQGDGSPQIPVGISDTADANTPTTEGEGQDGPTVNPEAGASSGENGEPTEEANGQEEEVHPQERELNAAALSSSLGNVSQGNNTDSGTVRGNGLLPSLLLLLGLWGFAAL</sequence>
<evidence type="ECO:0000256" key="2">
    <source>
        <dbReference type="SAM" id="Phobius"/>
    </source>
</evidence>
<evidence type="ECO:0000313" key="5">
    <source>
        <dbReference type="EMBL" id="KAF5218690.1"/>
    </source>
</evidence>
<feature type="compositionally biased region" description="Polar residues" evidence="1">
    <location>
        <begin position="824"/>
        <end position="857"/>
    </location>
</feature>
<feature type="compositionally biased region" description="Low complexity" evidence="1">
    <location>
        <begin position="790"/>
        <end position="823"/>
    </location>
</feature>
<dbReference type="Pfam" id="PF11052">
    <property type="entry name" value="Tr-sialidase_C"/>
    <property type="match status" value="1"/>
</dbReference>
<dbReference type="Gene3D" id="2.120.10.10">
    <property type="match status" value="1"/>
</dbReference>
<keyword evidence="2" id="KW-0472">Membrane</keyword>
<feature type="compositionally biased region" description="Basic and acidic residues" evidence="1">
    <location>
        <begin position="25"/>
        <end position="36"/>
    </location>
</feature>
<evidence type="ECO:0000259" key="3">
    <source>
        <dbReference type="Pfam" id="PF13859"/>
    </source>
</evidence>
<dbReference type="InterPro" id="IPR008377">
    <property type="entry name" value="Sialidase_trypan"/>
</dbReference>
<reference evidence="5 6" key="1">
    <citation type="journal article" date="2019" name="Genome Biol. Evol.">
        <title>Nanopore Sequencing Significantly Improves Genome Assembly of the Protozoan Parasite Trypanosoma cruzi.</title>
        <authorList>
            <person name="Diaz-Viraque F."/>
            <person name="Pita S."/>
            <person name="Greif G."/>
            <person name="de Souza R.C.M."/>
            <person name="Iraola G."/>
            <person name="Robello C."/>
        </authorList>
    </citation>
    <scope>NUCLEOTIDE SEQUENCE [LARGE SCALE GENOMIC DNA]</scope>
    <source>
        <strain evidence="5 6">Berenice</strain>
    </source>
</reference>
<feature type="transmembrane region" description="Helical" evidence="2">
    <location>
        <begin position="43"/>
        <end position="63"/>
    </location>
</feature>
<evidence type="ECO:0000256" key="1">
    <source>
        <dbReference type="SAM" id="MobiDB-lite"/>
    </source>
</evidence>
<feature type="domain" description="Sialidase" evidence="3">
    <location>
        <begin position="97"/>
        <end position="457"/>
    </location>
</feature>
<dbReference type="SUPFAM" id="SSF49899">
    <property type="entry name" value="Concanavalin A-like lectins/glucanases"/>
    <property type="match status" value="1"/>
</dbReference>
<evidence type="ECO:0000259" key="4">
    <source>
        <dbReference type="Pfam" id="PF22925"/>
    </source>
</evidence>
<dbReference type="PRINTS" id="PR01803">
    <property type="entry name" value="TCSIALIDASE"/>
</dbReference>
<dbReference type="VEuPathDB" id="TriTrypDB:BCY84_12513"/>
<dbReference type="InterPro" id="IPR055239">
    <property type="entry name" value="TS_C"/>
</dbReference>
<dbReference type="VEuPathDB" id="TriTrypDB:ECC02_008395"/>
<name>A0A7J6XXE3_TRYCR</name>
<feature type="region of interest" description="Disordered" evidence="1">
    <location>
        <begin position="762"/>
        <end position="917"/>
    </location>
</feature>
<feature type="compositionally biased region" description="Polar residues" evidence="1">
    <location>
        <begin position="869"/>
        <end position="878"/>
    </location>
</feature>
<dbReference type="AlphaFoldDB" id="A0A7J6XXE3"/>
<gene>
    <name evidence="5" type="ORF">ECC02_008395</name>
</gene>
<accession>A0A7J6XXE3</accession>
<dbReference type="Pfam" id="PF13859">
    <property type="entry name" value="BNR_3"/>
    <property type="match status" value="1"/>
</dbReference>
<feature type="region of interest" description="Disordered" evidence="1">
    <location>
        <begin position="1"/>
        <end position="36"/>
    </location>
</feature>
<feature type="domain" description="Trans-sialidase C-terminal" evidence="4">
    <location>
        <begin position="521"/>
        <end position="727"/>
    </location>
</feature>